<dbReference type="Proteomes" id="UP000276776">
    <property type="component" value="Unassembled WGS sequence"/>
</dbReference>
<proteinExistence type="predicted"/>
<evidence type="ECO:0000313" key="2">
    <source>
        <dbReference type="EMBL" id="VDN04081.1"/>
    </source>
</evidence>
<sequence length="87" mass="9598">MTNTNITTIITMPGISTTLAVSSLITTDPVSTKSSSTHNTQVNTEISGQSQQERVEERLARNGRNLAEYIRRSTIITENGNNEFNIK</sequence>
<organism evidence="4">
    <name type="scientific">Thelazia callipaeda</name>
    <name type="common">Oriental eyeworm</name>
    <name type="synonym">Parasitic nematode</name>
    <dbReference type="NCBI Taxonomy" id="103827"/>
    <lineage>
        <taxon>Eukaryota</taxon>
        <taxon>Metazoa</taxon>
        <taxon>Ecdysozoa</taxon>
        <taxon>Nematoda</taxon>
        <taxon>Chromadorea</taxon>
        <taxon>Rhabditida</taxon>
        <taxon>Spirurina</taxon>
        <taxon>Spiruromorpha</taxon>
        <taxon>Thelazioidea</taxon>
        <taxon>Thelaziidae</taxon>
        <taxon>Thelazia</taxon>
    </lineage>
</organism>
<evidence type="ECO:0000313" key="3">
    <source>
        <dbReference type="Proteomes" id="UP000276776"/>
    </source>
</evidence>
<reference evidence="4" key="1">
    <citation type="submission" date="2017-02" db="UniProtKB">
        <authorList>
            <consortium name="WormBaseParasite"/>
        </authorList>
    </citation>
    <scope>IDENTIFICATION</scope>
</reference>
<dbReference type="EMBL" id="UYYF01004437">
    <property type="protein sequence ID" value="VDN04081.1"/>
    <property type="molecule type" value="Genomic_DNA"/>
</dbReference>
<dbReference type="WBParaSite" id="TCLT_0000671401-mRNA-1">
    <property type="protein sequence ID" value="TCLT_0000671401-mRNA-1"/>
    <property type="gene ID" value="TCLT_0000671401"/>
</dbReference>
<evidence type="ECO:0000256" key="1">
    <source>
        <dbReference type="SAM" id="MobiDB-lite"/>
    </source>
</evidence>
<feature type="compositionally biased region" description="Polar residues" evidence="1">
    <location>
        <begin position="29"/>
        <end position="52"/>
    </location>
</feature>
<feature type="region of interest" description="Disordered" evidence="1">
    <location>
        <begin position="29"/>
        <end position="56"/>
    </location>
</feature>
<dbReference type="AlphaFoldDB" id="A0A0N5D1I7"/>
<name>A0A0N5D1I7_THECL</name>
<protein>
    <submittedName>
        <fullName evidence="4">Type III secretion protein</fullName>
    </submittedName>
</protein>
<reference evidence="2 3" key="2">
    <citation type="submission" date="2018-11" db="EMBL/GenBank/DDBJ databases">
        <authorList>
            <consortium name="Pathogen Informatics"/>
        </authorList>
    </citation>
    <scope>NUCLEOTIDE SEQUENCE [LARGE SCALE GENOMIC DNA]</scope>
</reference>
<keyword evidence="3" id="KW-1185">Reference proteome</keyword>
<accession>A0A0N5D1I7</accession>
<evidence type="ECO:0000313" key="4">
    <source>
        <dbReference type="WBParaSite" id="TCLT_0000671401-mRNA-1"/>
    </source>
</evidence>
<gene>
    <name evidence="2" type="ORF">TCLT_LOCUS6703</name>
</gene>